<dbReference type="OrthoDB" id="10386391at2759"/>
<dbReference type="AlphaFoldDB" id="A0A9N9VQ11"/>
<evidence type="ECO:0000256" key="1">
    <source>
        <dbReference type="SAM" id="Phobius"/>
    </source>
</evidence>
<proteinExistence type="predicted"/>
<reference evidence="2" key="1">
    <citation type="submission" date="2021-10" db="EMBL/GenBank/DDBJ databases">
        <authorList>
            <person name="Piombo E."/>
        </authorList>
    </citation>
    <scope>NUCLEOTIDE SEQUENCE</scope>
</reference>
<sequence>MKLYSYPFFQLQLYCTAYNGPVGNDMVLAAVLTLRYNGLIWLISLYWLQTTILKQCSAEETQANKRKL</sequence>
<comment type="caution">
    <text evidence="2">The sequence shown here is derived from an EMBL/GenBank/DDBJ whole genome shotgun (WGS) entry which is preliminary data.</text>
</comment>
<keyword evidence="1" id="KW-1133">Transmembrane helix</keyword>
<keyword evidence="3" id="KW-1185">Reference proteome</keyword>
<keyword evidence="1" id="KW-0472">Membrane</keyword>
<accession>A0A9N9VQ11</accession>
<name>A0A9N9VQ11_9HYPO</name>
<gene>
    <name evidence="2" type="ORF">CRHIZ90672A_00001685</name>
</gene>
<dbReference type="Proteomes" id="UP000696573">
    <property type="component" value="Unassembled WGS sequence"/>
</dbReference>
<keyword evidence="1" id="KW-0812">Transmembrane</keyword>
<organism evidence="2 3">
    <name type="scientific">Clonostachys rhizophaga</name>
    <dbReference type="NCBI Taxonomy" id="160324"/>
    <lineage>
        <taxon>Eukaryota</taxon>
        <taxon>Fungi</taxon>
        <taxon>Dikarya</taxon>
        <taxon>Ascomycota</taxon>
        <taxon>Pezizomycotina</taxon>
        <taxon>Sordariomycetes</taxon>
        <taxon>Hypocreomycetidae</taxon>
        <taxon>Hypocreales</taxon>
        <taxon>Bionectriaceae</taxon>
        <taxon>Clonostachys</taxon>
    </lineage>
</organism>
<protein>
    <submittedName>
        <fullName evidence="2">Uncharacterized protein</fullName>
    </submittedName>
</protein>
<evidence type="ECO:0000313" key="2">
    <source>
        <dbReference type="EMBL" id="CAH0027719.1"/>
    </source>
</evidence>
<evidence type="ECO:0000313" key="3">
    <source>
        <dbReference type="Proteomes" id="UP000696573"/>
    </source>
</evidence>
<feature type="transmembrane region" description="Helical" evidence="1">
    <location>
        <begin position="26"/>
        <end position="48"/>
    </location>
</feature>
<dbReference type="EMBL" id="CABFNQ020000730">
    <property type="protein sequence ID" value="CAH0027719.1"/>
    <property type="molecule type" value="Genomic_DNA"/>
</dbReference>